<dbReference type="EMBL" id="GBXM01059169">
    <property type="protein sequence ID" value="JAH49408.1"/>
    <property type="molecule type" value="Transcribed_RNA"/>
</dbReference>
<accession>A0A0E9T9I6</accession>
<organism evidence="2">
    <name type="scientific">Anguilla anguilla</name>
    <name type="common">European freshwater eel</name>
    <name type="synonym">Muraena anguilla</name>
    <dbReference type="NCBI Taxonomy" id="7936"/>
    <lineage>
        <taxon>Eukaryota</taxon>
        <taxon>Metazoa</taxon>
        <taxon>Chordata</taxon>
        <taxon>Craniata</taxon>
        <taxon>Vertebrata</taxon>
        <taxon>Euteleostomi</taxon>
        <taxon>Actinopterygii</taxon>
        <taxon>Neopterygii</taxon>
        <taxon>Teleostei</taxon>
        <taxon>Anguilliformes</taxon>
        <taxon>Anguillidae</taxon>
        <taxon>Anguilla</taxon>
    </lineage>
</organism>
<feature type="signal peptide" evidence="1">
    <location>
        <begin position="1"/>
        <end position="16"/>
    </location>
</feature>
<keyword evidence="1" id="KW-0732">Signal</keyword>
<dbReference type="AlphaFoldDB" id="A0A0E9T9I6"/>
<evidence type="ECO:0000256" key="1">
    <source>
        <dbReference type="SAM" id="SignalP"/>
    </source>
</evidence>
<name>A0A0E9T9I6_ANGAN</name>
<protein>
    <submittedName>
        <fullName evidence="2">Uncharacterized protein</fullName>
    </submittedName>
</protein>
<evidence type="ECO:0000313" key="2">
    <source>
        <dbReference type="EMBL" id="JAH49408.1"/>
    </source>
</evidence>
<sequence>MLCITSLLLSLSLSLSEQVPHVQKEPDHWLPLINHNLLCTKLLRCLQ</sequence>
<proteinExistence type="predicted"/>
<reference evidence="2" key="2">
    <citation type="journal article" date="2015" name="Fish Shellfish Immunol.">
        <title>Early steps in the European eel (Anguilla anguilla)-Vibrio vulnificus interaction in the gills: Role of the RtxA13 toxin.</title>
        <authorList>
            <person name="Callol A."/>
            <person name="Pajuelo D."/>
            <person name="Ebbesson L."/>
            <person name="Teles M."/>
            <person name="MacKenzie S."/>
            <person name="Amaro C."/>
        </authorList>
    </citation>
    <scope>NUCLEOTIDE SEQUENCE</scope>
</reference>
<reference evidence="2" key="1">
    <citation type="submission" date="2014-11" db="EMBL/GenBank/DDBJ databases">
        <authorList>
            <person name="Amaro Gonzalez C."/>
        </authorList>
    </citation>
    <scope>NUCLEOTIDE SEQUENCE</scope>
</reference>
<feature type="chain" id="PRO_5002432775" evidence="1">
    <location>
        <begin position="17"/>
        <end position="47"/>
    </location>
</feature>